<proteinExistence type="predicted"/>
<reference evidence="1" key="2">
    <citation type="journal article" date="2015" name="Fish Shellfish Immunol.">
        <title>Early steps in the European eel (Anguilla anguilla)-Vibrio vulnificus interaction in the gills: Role of the RtxA13 toxin.</title>
        <authorList>
            <person name="Callol A."/>
            <person name="Pajuelo D."/>
            <person name="Ebbesson L."/>
            <person name="Teles M."/>
            <person name="MacKenzie S."/>
            <person name="Amaro C."/>
        </authorList>
    </citation>
    <scope>NUCLEOTIDE SEQUENCE</scope>
</reference>
<name>A0A0E9SQC9_ANGAN</name>
<sequence>MTKGFPLCIVHQITSHSTYKVPLTH</sequence>
<dbReference type="AlphaFoldDB" id="A0A0E9SQC9"/>
<organism evidence="1">
    <name type="scientific">Anguilla anguilla</name>
    <name type="common">European freshwater eel</name>
    <name type="synonym">Muraena anguilla</name>
    <dbReference type="NCBI Taxonomy" id="7936"/>
    <lineage>
        <taxon>Eukaryota</taxon>
        <taxon>Metazoa</taxon>
        <taxon>Chordata</taxon>
        <taxon>Craniata</taxon>
        <taxon>Vertebrata</taxon>
        <taxon>Euteleostomi</taxon>
        <taxon>Actinopterygii</taxon>
        <taxon>Neopterygii</taxon>
        <taxon>Teleostei</taxon>
        <taxon>Anguilliformes</taxon>
        <taxon>Anguillidae</taxon>
        <taxon>Anguilla</taxon>
    </lineage>
</organism>
<protein>
    <submittedName>
        <fullName evidence="1">Uncharacterized protein</fullName>
    </submittedName>
</protein>
<accession>A0A0E9SQC9</accession>
<evidence type="ECO:0000313" key="1">
    <source>
        <dbReference type="EMBL" id="JAH42865.1"/>
    </source>
</evidence>
<dbReference type="EMBL" id="GBXM01065712">
    <property type="protein sequence ID" value="JAH42865.1"/>
    <property type="molecule type" value="Transcribed_RNA"/>
</dbReference>
<reference evidence="1" key="1">
    <citation type="submission" date="2014-11" db="EMBL/GenBank/DDBJ databases">
        <authorList>
            <person name="Amaro Gonzalez C."/>
        </authorList>
    </citation>
    <scope>NUCLEOTIDE SEQUENCE</scope>
</reference>